<evidence type="ECO:0000313" key="2">
    <source>
        <dbReference type="Proteomes" id="UP000534870"/>
    </source>
</evidence>
<comment type="caution">
    <text evidence="1">The sequence shown here is derived from an EMBL/GenBank/DDBJ whole genome shotgun (WGS) entry which is preliminary data.</text>
</comment>
<dbReference type="GO" id="GO:0016706">
    <property type="term" value="F:2-oxoglutarate-dependent dioxygenase activity"/>
    <property type="evidence" value="ECO:0007669"/>
    <property type="project" value="UniProtKB-ARBA"/>
</dbReference>
<dbReference type="RefSeq" id="WP_176640003.1">
    <property type="nucleotide sequence ID" value="NZ_JABXXP010000146.1"/>
</dbReference>
<dbReference type="Pfam" id="PF05721">
    <property type="entry name" value="PhyH"/>
    <property type="match status" value="1"/>
</dbReference>
<reference evidence="1 2" key="1">
    <citation type="submission" date="2020-06" db="EMBL/GenBank/DDBJ databases">
        <title>Description of novel acetic acid bacteria.</title>
        <authorList>
            <person name="Sombolestani A."/>
        </authorList>
    </citation>
    <scope>NUCLEOTIDE SEQUENCE [LARGE SCALE GENOMIC DNA]</scope>
    <source>
        <strain evidence="1 2">LMG 31431</strain>
    </source>
</reference>
<dbReference type="Gene3D" id="2.60.120.620">
    <property type="entry name" value="q2cbj1_9rhob like domain"/>
    <property type="match status" value="1"/>
</dbReference>
<dbReference type="AlphaFoldDB" id="A0A7Y7IW56"/>
<dbReference type="EMBL" id="JABXXP010000146">
    <property type="protein sequence ID" value="NVN11277.1"/>
    <property type="molecule type" value="Genomic_DNA"/>
</dbReference>
<keyword evidence="1" id="KW-0560">Oxidoreductase</keyword>
<accession>A0A7Y7IW56</accession>
<dbReference type="Proteomes" id="UP000534870">
    <property type="component" value="Unassembled WGS sequence"/>
</dbReference>
<dbReference type="InterPro" id="IPR008775">
    <property type="entry name" value="Phytyl_CoA_dOase-like"/>
</dbReference>
<dbReference type="SUPFAM" id="SSF51197">
    <property type="entry name" value="Clavaminate synthase-like"/>
    <property type="match status" value="1"/>
</dbReference>
<keyword evidence="1" id="KW-0223">Dioxygenase</keyword>
<protein>
    <submittedName>
        <fullName evidence="1">Phytanoyl-CoA dioxygenase family protein</fullName>
    </submittedName>
</protein>
<evidence type="ECO:0000313" key="1">
    <source>
        <dbReference type="EMBL" id="NVN11277.1"/>
    </source>
</evidence>
<sequence length="351" mass="39389">MKIDLPSLARKIPSRLLMPPVWVAQLATGAKSFRDNPIIGSRRLNALGLHNARQGLAHWLADRRRRRLGQALDADHAAAFRRDGFVLVPDFLSPDMFAAALRQARDFRGPARETIQGDTITRRLALDPAALRRMPALGRVLDDPLWRRLLRFVGSHDAEPVCYLQTILSGAVDGPPDPQTALHADTFHPTVKAWLTLTDVAEGAGPFVYVPGSHILTPARRAWERRMSMTARHTPDRLSGRGSFRISAEDLRRLGYDAPRAFAVPANTLIVADTSGFHARGPSLQPGIRVEIWAYGRRNPFLSLPFDIWRIPALGRRRAPVFWAVCDVLDRLGLKRQTWRRRDNRSAFDPA</sequence>
<name>A0A7Y7IW56_9PROT</name>
<organism evidence="1 2">
    <name type="scientific">Nguyenibacter vanlangensis</name>
    <dbReference type="NCBI Taxonomy" id="1216886"/>
    <lineage>
        <taxon>Bacteria</taxon>
        <taxon>Pseudomonadati</taxon>
        <taxon>Pseudomonadota</taxon>
        <taxon>Alphaproteobacteria</taxon>
        <taxon>Acetobacterales</taxon>
        <taxon>Acetobacteraceae</taxon>
        <taxon>Nguyenibacter</taxon>
    </lineage>
</organism>
<gene>
    <name evidence="1" type="ORF">HUK84_09045</name>
</gene>
<proteinExistence type="predicted"/>